<dbReference type="AlphaFoldDB" id="A0A140DMK4"/>
<evidence type="ECO:0000313" key="1">
    <source>
        <dbReference type="EMBL" id="AMK50499.1"/>
    </source>
</evidence>
<proteinExistence type="predicted"/>
<reference evidence="2" key="1">
    <citation type="submission" date="2014-12" db="EMBL/GenBank/DDBJ databases">
        <title>Genome sequence of Clostridium beijerinckii strain 59B.</title>
        <authorList>
            <person name="Little G.T."/>
            <person name="Minton N.P."/>
        </authorList>
    </citation>
    <scope>NUCLEOTIDE SEQUENCE [LARGE SCALE GENOMIC DNA]</scope>
    <source>
        <strain evidence="2">59B</strain>
    </source>
</reference>
<protein>
    <submittedName>
        <fullName evidence="1">Uncharacterized protein</fullName>
    </submittedName>
</protein>
<dbReference type="InterPro" id="IPR028082">
    <property type="entry name" value="Peripla_BP_I"/>
</dbReference>
<name>A0A140DMK4_CLOBE</name>
<dbReference type="Proteomes" id="UP000031866">
    <property type="component" value="Chromosome"/>
</dbReference>
<dbReference type="SUPFAM" id="SSF53822">
    <property type="entry name" value="Periplasmic binding protein-like I"/>
    <property type="match status" value="1"/>
</dbReference>
<gene>
    <name evidence="1" type="ORF">LF65_06900</name>
</gene>
<dbReference type="RefSeq" id="WP_052483019.1">
    <property type="nucleotide sequence ID" value="NZ_CP010086.2"/>
</dbReference>
<organism evidence="1 2">
    <name type="scientific">Clostridium beijerinckii</name>
    <name type="common">Clostridium MP</name>
    <dbReference type="NCBI Taxonomy" id="1520"/>
    <lineage>
        <taxon>Bacteria</taxon>
        <taxon>Bacillati</taxon>
        <taxon>Bacillota</taxon>
        <taxon>Clostridia</taxon>
        <taxon>Eubacteriales</taxon>
        <taxon>Clostridiaceae</taxon>
        <taxon>Clostridium</taxon>
    </lineage>
</organism>
<dbReference type="Gene3D" id="3.40.50.2300">
    <property type="match status" value="1"/>
</dbReference>
<evidence type="ECO:0000313" key="2">
    <source>
        <dbReference type="Proteomes" id="UP000031866"/>
    </source>
</evidence>
<dbReference type="KEGG" id="cbei:LF65_06900"/>
<sequence>MLATNLLIDQGCRKLAHISGPLELSTSPNKRYQAFIDVASGKNIDYVIRQTNLDVHESYEKLAYKLFEEHLQIY</sequence>
<dbReference type="STRING" id="1520.LF65_06900"/>
<dbReference type="EMBL" id="CP010086">
    <property type="protein sequence ID" value="AMK50499.1"/>
    <property type="molecule type" value="Genomic_DNA"/>
</dbReference>
<accession>A0A140DMK4</accession>